<dbReference type="InterPro" id="IPR002937">
    <property type="entry name" value="Amino_oxidase"/>
</dbReference>
<dbReference type="Gene3D" id="3.50.50.60">
    <property type="entry name" value="FAD/NAD(P)-binding domain"/>
    <property type="match status" value="2"/>
</dbReference>
<dbReference type="NCBIfam" id="TIGR02734">
    <property type="entry name" value="crtI_fam"/>
    <property type="match status" value="1"/>
</dbReference>
<comment type="similarity">
    <text evidence="2 5">Belongs to the carotenoid/retinoid oxidoreductase family.</text>
</comment>
<evidence type="ECO:0000313" key="8">
    <source>
        <dbReference type="Proteomes" id="UP000325255"/>
    </source>
</evidence>
<evidence type="ECO:0000256" key="4">
    <source>
        <dbReference type="ARBA" id="ARBA00023002"/>
    </source>
</evidence>
<name>A0A5M6IYI9_9PROT</name>
<comment type="pathway">
    <text evidence="1 5">Carotenoid biosynthesis.</text>
</comment>
<reference evidence="7 8" key="1">
    <citation type="submission" date="2019-09" db="EMBL/GenBank/DDBJ databases">
        <title>Genome sequence of Rhodovastum atsumiense, a diverse member of the Acetobacteraceae family of non-sulfur purple photosynthetic bacteria.</title>
        <authorList>
            <person name="Meyer T."/>
            <person name="Kyndt J."/>
        </authorList>
    </citation>
    <scope>NUCLEOTIDE SEQUENCE [LARGE SCALE GENOMIC DNA]</scope>
    <source>
        <strain evidence="7 8">DSM 21279</strain>
    </source>
</reference>
<dbReference type="InterPro" id="IPR014105">
    <property type="entry name" value="Carotenoid/retinoid_OxRdtase"/>
</dbReference>
<evidence type="ECO:0000256" key="2">
    <source>
        <dbReference type="ARBA" id="ARBA00006046"/>
    </source>
</evidence>
<evidence type="ECO:0000259" key="6">
    <source>
        <dbReference type="Pfam" id="PF01593"/>
    </source>
</evidence>
<evidence type="ECO:0000256" key="5">
    <source>
        <dbReference type="RuleBase" id="RU362075"/>
    </source>
</evidence>
<dbReference type="GO" id="GO:0016491">
    <property type="term" value="F:oxidoreductase activity"/>
    <property type="evidence" value="ECO:0007669"/>
    <property type="project" value="UniProtKB-KW"/>
</dbReference>
<protein>
    <submittedName>
        <fullName evidence="7">Phytoene desaturase</fullName>
    </submittedName>
</protein>
<dbReference type="PANTHER" id="PTHR43734">
    <property type="entry name" value="PHYTOENE DESATURASE"/>
    <property type="match status" value="1"/>
</dbReference>
<keyword evidence="4 5" id="KW-0560">Oxidoreductase</keyword>
<dbReference type="InterPro" id="IPR054841">
    <property type="entry name" value="carotdesatCrtD"/>
</dbReference>
<dbReference type="Pfam" id="PF01593">
    <property type="entry name" value="Amino_oxidase"/>
    <property type="match status" value="1"/>
</dbReference>
<proteinExistence type="inferred from homology"/>
<evidence type="ECO:0000256" key="1">
    <source>
        <dbReference type="ARBA" id="ARBA00004829"/>
    </source>
</evidence>
<gene>
    <name evidence="7" type="primary">crtI</name>
    <name evidence="7" type="ORF">F1189_07550</name>
</gene>
<feature type="domain" description="Amine oxidase" evidence="6">
    <location>
        <begin position="31"/>
        <end position="506"/>
    </location>
</feature>
<comment type="caution">
    <text evidence="7">The sequence shown here is derived from an EMBL/GenBank/DDBJ whole genome shotgun (WGS) entry which is preliminary data.</text>
</comment>
<dbReference type="EMBL" id="VWPK01000009">
    <property type="protein sequence ID" value="KAA5612887.1"/>
    <property type="molecule type" value="Genomic_DNA"/>
</dbReference>
<dbReference type="AlphaFoldDB" id="A0A5M6IYI9"/>
<dbReference type="NCBIfam" id="NF045637">
    <property type="entry name" value="carotdesatCrtDProt"/>
    <property type="match status" value="1"/>
</dbReference>
<accession>A0A5M6IYI9</accession>
<dbReference type="Proteomes" id="UP000325255">
    <property type="component" value="Unassembled WGS sequence"/>
</dbReference>
<keyword evidence="8" id="KW-1185">Reference proteome</keyword>
<evidence type="ECO:0000256" key="3">
    <source>
        <dbReference type="ARBA" id="ARBA00022746"/>
    </source>
</evidence>
<dbReference type="GO" id="GO:0016117">
    <property type="term" value="P:carotenoid biosynthetic process"/>
    <property type="evidence" value="ECO:0007669"/>
    <property type="project" value="UniProtKB-KW"/>
</dbReference>
<dbReference type="OrthoDB" id="9774675at2"/>
<sequence>MPYGQASQRHSFGGNQTLRTSRVAVIGAGVGGLVAALELAAQGIEVIVLERAPTPGGKLRELAVGNARIDSGPTVFTMRWVFEEIFDAIGETLPAHLDLQPVDVLARHAWDGHARLDLHADIDRSAEAIGTFAGAAEARGYRDFCARAQRTYATLEHSFIRVQRPTLPQLTAAAGIRGIGDLWRLSPYTTLWKALSDHFRDPRLRQLFGRYSTYSGSSPFQAPATLMLIAHVEQEGVWLVQGGMQRIVTTLADLATARGATVRTGAEVTEVLVAGGRACGVRLAGGERIEADAVIANADAAAIAAGLLGRGAAAAAPGADRAERSFSAVTWSMVAETAGFPLMRHNVFFSSDYTREFDDLRRARLPAGPTVYVCAQDRDAAGGALRGPERLLCLVNAPAVGDTRPFTASEIALCEERTFTHLRRCGLTVHRRPEATVVTTPAGFERLFPRTGGALYGRAVHGSTTSFQRPAARSQVPGLYLTGGSVHPGPGVPMAAMSGRLAVASLLADLASMQRLHRVAMPGGMSMRSAMTGGTGSR</sequence>
<organism evidence="7 8">
    <name type="scientific">Rhodovastum atsumiense</name>
    <dbReference type="NCBI Taxonomy" id="504468"/>
    <lineage>
        <taxon>Bacteria</taxon>
        <taxon>Pseudomonadati</taxon>
        <taxon>Pseudomonadota</taxon>
        <taxon>Alphaproteobacteria</taxon>
        <taxon>Acetobacterales</taxon>
        <taxon>Acetobacteraceae</taxon>
        <taxon>Rhodovastum</taxon>
    </lineage>
</organism>
<keyword evidence="3 5" id="KW-0125">Carotenoid biosynthesis</keyword>
<dbReference type="SUPFAM" id="SSF51905">
    <property type="entry name" value="FAD/NAD(P)-binding domain"/>
    <property type="match status" value="1"/>
</dbReference>
<evidence type="ECO:0000313" key="7">
    <source>
        <dbReference type="EMBL" id="KAA5612887.1"/>
    </source>
</evidence>
<dbReference type="InterPro" id="IPR036188">
    <property type="entry name" value="FAD/NAD-bd_sf"/>
</dbReference>
<dbReference type="PANTHER" id="PTHR43734:SF7">
    <property type="entry name" value="4,4'-DIAPONEUROSPORENE OXYGENASE"/>
    <property type="match status" value="1"/>
</dbReference>
<dbReference type="PRINTS" id="PR00419">
    <property type="entry name" value="ADXRDTASE"/>
</dbReference>